<comment type="caution">
    <text evidence="1">The sequence shown here is derived from an EMBL/GenBank/DDBJ whole genome shotgun (WGS) entry which is preliminary data.</text>
</comment>
<feature type="non-terminal residue" evidence="1">
    <location>
        <position position="1"/>
    </location>
</feature>
<keyword evidence="2" id="KW-1185">Reference proteome</keyword>
<organism evidence="1 2">
    <name type="scientific">Funneliformis geosporum</name>
    <dbReference type="NCBI Taxonomy" id="1117311"/>
    <lineage>
        <taxon>Eukaryota</taxon>
        <taxon>Fungi</taxon>
        <taxon>Fungi incertae sedis</taxon>
        <taxon>Mucoromycota</taxon>
        <taxon>Glomeromycotina</taxon>
        <taxon>Glomeromycetes</taxon>
        <taxon>Glomerales</taxon>
        <taxon>Glomeraceae</taxon>
        <taxon>Funneliformis</taxon>
    </lineage>
</organism>
<evidence type="ECO:0000313" key="1">
    <source>
        <dbReference type="EMBL" id="CAI2189656.1"/>
    </source>
</evidence>
<dbReference type="InterPro" id="IPR032675">
    <property type="entry name" value="LRR_dom_sf"/>
</dbReference>
<dbReference type="EMBL" id="CAMKVN010005961">
    <property type="protein sequence ID" value="CAI2189656.1"/>
    <property type="molecule type" value="Genomic_DNA"/>
</dbReference>
<sequence length="112" mass="13373">VDFSSCTQKESLELRSLSFKDVNGKAIELLGQLKNITRLKLIWCHKFNFKLNSWIRNLPKIEEFEFMRFYIGYMSISFIIRLIQTASLTLTRLVVDYEMVDVFDYQVTQIYK</sequence>
<accession>A0A9W4T415</accession>
<proteinExistence type="predicted"/>
<reference evidence="1" key="1">
    <citation type="submission" date="2022-08" db="EMBL/GenBank/DDBJ databases">
        <authorList>
            <person name="Kallberg Y."/>
            <person name="Tangrot J."/>
            <person name="Rosling A."/>
        </authorList>
    </citation>
    <scope>NUCLEOTIDE SEQUENCE</scope>
    <source>
        <strain evidence="1">Wild A</strain>
    </source>
</reference>
<name>A0A9W4T415_9GLOM</name>
<dbReference type="Proteomes" id="UP001153678">
    <property type="component" value="Unassembled WGS sequence"/>
</dbReference>
<dbReference type="Gene3D" id="3.80.10.10">
    <property type="entry name" value="Ribonuclease Inhibitor"/>
    <property type="match status" value="1"/>
</dbReference>
<dbReference type="SUPFAM" id="SSF52047">
    <property type="entry name" value="RNI-like"/>
    <property type="match status" value="1"/>
</dbReference>
<gene>
    <name evidence="1" type="ORF">FWILDA_LOCUS14188</name>
</gene>
<dbReference type="AlphaFoldDB" id="A0A9W4T415"/>
<dbReference type="OrthoDB" id="10519281at2759"/>
<protein>
    <submittedName>
        <fullName evidence="1">122_t:CDS:1</fullName>
    </submittedName>
</protein>
<evidence type="ECO:0000313" key="2">
    <source>
        <dbReference type="Proteomes" id="UP001153678"/>
    </source>
</evidence>